<evidence type="ECO:0000256" key="7">
    <source>
        <dbReference type="ARBA" id="ARBA00022741"/>
    </source>
</evidence>
<dbReference type="InterPro" id="IPR004358">
    <property type="entry name" value="Sig_transdc_His_kin-like_C"/>
</dbReference>
<evidence type="ECO:0000313" key="13">
    <source>
        <dbReference type="EMBL" id="CAB5045820.1"/>
    </source>
</evidence>
<comment type="subcellular location">
    <subcellularLocation>
        <location evidence="2">Cell membrane</location>
    </subcellularLocation>
</comment>
<organism evidence="13">
    <name type="scientific">freshwater metagenome</name>
    <dbReference type="NCBI Taxonomy" id="449393"/>
    <lineage>
        <taxon>unclassified sequences</taxon>
        <taxon>metagenomes</taxon>
        <taxon>ecological metagenomes</taxon>
    </lineage>
</organism>
<accession>A0A6J7SYU1</accession>
<dbReference type="InterPro" id="IPR036097">
    <property type="entry name" value="HisK_dim/P_sf"/>
</dbReference>
<dbReference type="FunFam" id="3.30.565.10:FF:000006">
    <property type="entry name" value="Sensor histidine kinase WalK"/>
    <property type="match status" value="1"/>
</dbReference>
<feature type="domain" description="Histidine kinase" evidence="12">
    <location>
        <begin position="131"/>
        <end position="347"/>
    </location>
</feature>
<dbReference type="GO" id="GO:0000155">
    <property type="term" value="F:phosphorelay sensor kinase activity"/>
    <property type="evidence" value="ECO:0007669"/>
    <property type="project" value="InterPro"/>
</dbReference>
<dbReference type="SMART" id="SM00387">
    <property type="entry name" value="HATPase_c"/>
    <property type="match status" value="1"/>
</dbReference>
<dbReference type="EC" id="2.7.13.3" evidence="3"/>
<evidence type="ECO:0000256" key="4">
    <source>
        <dbReference type="ARBA" id="ARBA00022475"/>
    </source>
</evidence>
<sequence>MKFLRRDSEELDSRALPEMLLEMLGLLEGDSLILAPGEIPLFSTPGIDALGILRGERIQSPELLATIRVVRRTHIQQVGNIAIPRGPIGEGKHELTVKVLPLTKDDLVLVLVSDESEAQRVHDVRRDFVANISHELKTPIGALSLLSEAVLGAKDDPESVVKFATRMQSEAKRLTDLVQEIIHLSRVQDSDPLQLPQEVGVEYLVREAIDQCQISADNRNISVTFADSTSAIVLGDRDQLIMAVHNLIENAINYSPESTKVSITTHIEDGVIDIAVTDQGIGIPEAEKERIFERFYRVDPARSRQTGGTGLGLSIVKHVASKHGGEVTLWSVENVGSTFSLRLPIFENPTESA</sequence>
<proteinExistence type="predicted"/>
<dbReference type="GO" id="GO:0005524">
    <property type="term" value="F:ATP binding"/>
    <property type="evidence" value="ECO:0007669"/>
    <property type="project" value="UniProtKB-KW"/>
</dbReference>
<evidence type="ECO:0000256" key="6">
    <source>
        <dbReference type="ARBA" id="ARBA00022679"/>
    </source>
</evidence>
<keyword evidence="4" id="KW-1003">Cell membrane</keyword>
<comment type="catalytic activity">
    <reaction evidence="1">
        <text>ATP + protein L-histidine = ADP + protein N-phospho-L-histidine.</text>
        <dbReference type="EC" id="2.7.13.3"/>
    </reaction>
</comment>
<dbReference type="CDD" id="cd00082">
    <property type="entry name" value="HisKA"/>
    <property type="match status" value="1"/>
</dbReference>
<dbReference type="Gene3D" id="3.30.565.10">
    <property type="entry name" value="Histidine kinase-like ATPase, C-terminal domain"/>
    <property type="match status" value="1"/>
</dbReference>
<dbReference type="SUPFAM" id="SSF55874">
    <property type="entry name" value="ATPase domain of HSP90 chaperone/DNA topoisomerase II/histidine kinase"/>
    <property type="match status" value="1"/>
</dbReference>
<dbReference type="InterPro" id="IPR003594">
    <property type="entry name" value="HATPase_dom"/>
</dbReference>
<name>A0A6J7SYU1_9ZZZZ</name>
<evidence type="ECO:0000259" key="12">
    <source>
        <dbReference type="PROSITE" id="PS50109"/>
    </source>
</evidence>
<dbReference type="GO" id="GO:0016036">
    <property type="term" value="P:cellular response to phosphate starvation"/>
    <property type="evidence" value="ECO:0007669"/>
    <property type="project" value="TreeGrafter"/>
</dbReference>
<keyword evidence="8" id="KW-0418">Kinase</keyword>
<evidence type="ECO:0000256" key="1">
    <source>
        <dbReference type="ARBA" id="ARBA00000085"/>
    </source>
</evidence>
<evidence type="ECO:0000256" key="3">
    <source>
        <dbReference type="ARBA" id="ARBA00012438"/>
    </source>
</evidence>
<dbReference type="SMART" id="SM00388">
    <property type="entry name" value="HisKA"/>
    <property type="match status" value="1"/>
</dbReference>
<keyword evidence="5" id="KW-0597">Phosphoprotein</keyword>
<keyword evidence="9" id="KW-0067">ATP-binding</keyword>
<dbReference type="Pfam" id="PF02518">
    <property type="entry name" value="HATPase_c"/>
    <property type="match status" value="1"/>
</dbReference>
<dbReference type="GO" id="GO:0004721">
    <property type="term" value="F:phosphoprotein phosphatase activity"/>
    <property type="evidence" value="ECO:0007669"/>
    <property type="project" value="TreeGrafter"/>
</dbReference>
<evidence type="ECO:0000256" key="2">
    <source>
        <dbReference type="ARBA" id="ARBA00004236"/>
    </source>
</evidence>
<dbReference type="InterPro" id="IPR003661">
    <property type="entry name" value="HisK_dim/P_dom"/>
</dbReference>
<dbReference type="GO" id="GO:0005886">
    <property type="term" value="C:plasma membrane"/>
    <property type="evidence" value="ECO:0007669"/>
    <property type="project" value="UniProtKB-SubCell"/>
</dbReference>
<dbReference type="InterPro" id="IPR036890">
    <property type="entry name" value="HATPase_C_sf"/>
</dbReference>
<dbReference type="PRINTS" id="PR00344">
    <property type="entry name" value="BCTRLSENSOR"/>
</dbReference>
<dbReference type="Pfam" id="PF00512">
    <property type="entry name" value="HisKA"/>
    <property type="match status" value="1"/>
</dbReference>
<dbReference type="PANTHER" id="PTHR45453:SF1">
    <property type="entry name" value="PHOSPHATE REGULON SENSOR PROTEIN PHOR"/>
    <property type="match status" value="1"/>
</dbReference>
<keyword evidence="10" id="KW-0902">Two-component regulatory system</keyword>
<evidence type="ECO:0000256" key="8">
    <source>
        <dbReference type="ARBA" id="ARBA00022777"/>
    </source>
</evidence>
<dbReference type="Gene3D" id="1.10.287.130">
    <property type="match status" value="1"/>
</dbReference>
<dbReference type="InterPro" id="IPR050351">
    <property type="entry name" value="BphY/WalK/GraS-like"/>
</dbReference>
<dbReference type="CDD" id="cd00075">
    <property type="entry name" value="HATPase"/>
    <property type="match status" value="1"/>
</dbReference>
<gene>
    <name evidence="13" type="ORF">UFOPK4284_00315</name>
</gene>
<dbReference type="InterPro" id="IPR005467">
    <property type="entry name" value="His_kinase_dom"/>
</dbReference>
<dbReference type="EMBL" id="CAFBQE010000011">
    <property type="protein sequence ID" value="CAB5045820.1"/>
    <property type="molecule type" value="Genomic_DNA"/>
</dbReference>
<evidence type="ECO:0000256" key="9">
    <source>
        <dbReference type="ARBA" id="ARBA00022840"/>
    </source>
</evidence>
<keyword evidence="6" id="KW-0808">Transferase</keyword>
<evidence type="ECO:0000256" key="5">
    <source>
        <dbReference type="ARBA" id="ARBA00022553"/>
    </source>
</evidence>
<dbReference type="PROSITE" id="PS50109">
    <property type="entry name" value="HIS_KIN"/>
    <property type="match status" value="1"/>
</dbReference>
<evidence type="ECO:0000256" key="10">
    <source>
        <dbReference type="ARBA" id="ARBA00023012"/>
    </source>
</evidence>
<dbReference type="AlphaFoldDB" id="A0A6J7SYU1"/>
<reference evidence="13" key="1">
    <citation type="submission" date="2020-05" db="EMBL/GenBank/DDBJ databases">
        <authorList>
            <person name="Chiriac C."/>
            <person name="Salcher M."/>
            <person name="Ghai R."/>
            <person name="Kavagutti S V."/>
        </authorList>
    </citation>
    <scope>NUCLEOTIDE SEQUENCE</scope>
</reference>
<protein>
    <recommendedName>
        <fullName evidence="3">histidine kinase</fullName>
        <ecNumber evidence="3">2.7.13.3</ecNumber>
    </recommendedName>
</protein>
<dbReference type="PANTHER" id="PTHR45453">
    <property type="entry name" value="PHOSPHATE REGULON SENSOR PROTEIN PHOR"/>
    <property type="match status" value="1"/>
</dbReference>
<dbReference type="SUPFAM" id="SSF47384">
    <property type="entry name" value="Homodimeric domain of signal transducing histidine kinase"/>
    <property type="match status" value="1"/>
</dbReference>
<keyword evidence="7" id="KW-0547">Nucleotide-binding</keyword>
<keyword evidence="11" id="KW-0472">Membrane</keyword>
<dbReference type="FunFam" id="1.10.287.130:FF:000008">
    <property type="entry name" value="Two-component sensor histidine kinase"/>
    <property type="match status" value="1"/>
</dbReference>
<evidence type="ECO:0000256" key="11">
    <source>
        <dbReference type="ARBA" id="ARBA00023136"/>
    </source>
</evidence>